<dbReference type="RefSeq" id="WP_124873971.1">
    <property type="nucleotide sequence ID" value="NZ_RQJO01000008.1"/>
</dbReference>
<dbReference type="AlphaFoldDB" id="A0A3P1BSE9"/>
<dbReference type="Pfam" id="PF00581">
    <property type="entry name" value="Rhodanese"/>
    <property type="match status" value="2"/>
</dbReference>
<dbReference type="SUPFAM" id="SSF52821">
    <property type="entry name" value="Rhodanese/Cell cycle control phosphatase"/>
    <property type="match status" value="2"/>
</dbReference>
<evidence type="ECO:0000313" key="4">
    <source>
        <dbReference type="EMBL" id="RRB03843.1"/>
    </source>
</evidence>
<protein>
    <submittedName>
        <fullName evidence="4">Sulfurtransferase</fullName>
    </submittedName>
</protein>
<dbReference type="Proteomes" id="UP000271925">
    <property type="component" value="Unassembled WGS sequence"/>
</dbReference>
<reference evidence="4 5" key="1">
    <citation type="submission" date="2018-11" db="EMBL/GenBank/DDBJ databases">
        <authorList>
            <person name="Zhou Z."/>
            <person name="Wang G."/>
        </authorList>
    </citation>
    <scope>NUCLEOTIDE SEQUENCE [LARGE SCALE GENOMIC DNA]</scope>
    <source>
        <strain evidence="4 5">KCTC52004</strain>
    </source>
</reference>
<name>A0A3P1BSE9_9BACT</name>
<evidence type="ECO:0000256" key="2">
    <source>
        <dbReference type="ARBA" id="ARBA00022737"/>
    </source>
</evidence>
<dbReference type="InterPro" id="IPR001763">
    <property type="entry name" value="Rhodanese-like_dom"/>
</dbReference>
<dbReference type="GO" id="GO:0004792">
    <property type="term" value="F:thiosulfate-cyanide sulfurtransferase activity"/>
    <property type="evidence" value="ECO:0007669"/>
    <property type="project" value="TreeGrafter"/>
</dbReference>
<comment type="caution">
    <text evidence="4">The sequence shown here is derived from an EMBL/GenBank/DDBJ whole genome shotgun (WGS) entry which is preliminary data.</text>
</comment>
<dbReference type="PROSITE" id="PS50206">
    <property type="entry name" value="RHODANESE_3"/>
    <property type="match status" value="2"/>
</dbReference>
<feature type="domain" description="Rhodanese" evidence="3">
    <location>
        <begin position="168"/>
        <end position="277"/>
    </location>
</feature>
<dbReference type="EMBL" id="RQJO01000008">
    <property type="protein sequence ID" value="RRB03843.1"/>
    <property type="molecule type" value="Genomic_DNA"/>
</dbReference>
<dbReference type="PANTHER" id="PTHR11364:SF27">
    <property type="entry name" value="SULFURTRANSFERASE"/>
    <property type="match status" value="1"/>
</dbReference>
<dbReference type="CDD" id="cd01449">
    <property type="entry name" value="TST_Repeat_2"/>
    <property type="match status" value="1"/>
</dbReference>
<keyword evidence="2" id="KW-0677">Repeat</keyword>
<gene>
    <name evidence="4" type="ORF">EHT25_09905</name>
</gene>
<dbReference type="OrthoDB" id="9770030at2"/>
<keyword evidence="1 4" id="KW-0808">Transferase</keyword>
<dbReference type="PANTHER" id="PTHR11364">
    <property type="entry name" value="THIOSULFATE SULFERTANSFERASE"/>
    <property type="match status" value="1"/>
</dbReference>
<organism evidence="4 5">
    <name type="scientific">Larkinella rosea</name>
    <dbReference type="NCBI Taxonomy" id="2025312"/>
    <lineage>
        <taxon>Bacteria</taxon>
        <taxon>Pseudomonadati</taxon>
        <taxon>Bacteroidota</taxon>
        <taxon>Cytophagia</taxon>
        <taxon>Cytophagales</taxon>
        <taxon>Spirosomataceae</taxon>
        <taxon>Larkinella</taxon>
    </lineage>
</organism>
<evidence type="ECO:0000313" key="5">
    <source>
        <dbReference type="Proteomes" id="UP000271925"/>
    </source>
</evidence>
<evidence type="ECO:0000256" key="1">
    <source>
        <dbReference type="ARBA" id="ARBA00022679"/>
    </source>
</evidence>
<accession>A0A3P1BSE9</accession>
<dbReference type="InterPro" id="IPR045078">
    <property type="entry name" value="TST/MPST-like"/>
</dbReference>
<dbReference type="CDD" id="cd01448">
    <property type="entry name" value="TST_Repeat_1"/>
    <property type="match status" value="1"/>
</dbReference>
<feature type="domain" description="Rhodanese" evidence="3">
    <location>
        <begin position="21"/>
        <end position="137"/>
    </location>
</feature>
<keyword evidence="5" id="KW-1185">Reference proteome</keyword>
<dbReference type="InterPro" id="IPR036873">
    <property type="entry name" value="Rhodanese-like_dom_sf"/>
</dbReference>
<proteinExistence type="predicted"/>
<dbReference type="Gene3D" id="3.40.250.10">
    <property type="entry name" value="Rhodanese-like domain"/>
    <property type="match status" value="2"/>
</dbReference>
<sequence>MGHIDSLPPLVSVEWLASNLDNPDLVILDASLPLPGAKPQPESERVQIKNARFFDIETTFSDTSTALPHTMPSAEAFAKEAQKLGINSDSLIIVYDNIGLYSSARPWWMFRAMGHPNVAVLDGGLPAWIKAGYEVEPAHSESVEPGNFAANYQPERINDAQDVLAALNDPDQVVFDARSRERFLGEVPEPRAGLRGGHMPNAVSLPFMSIQEGNKMLPQPELERIYGGLADKKQHLIFSCGSGVTACVLALGAELAGYENLSVYDGSWSEWGLPSDLPVTT</sequence>
<dbReference type="SMART" id="SM00450">
    <property type="entry name" value="RHOD"/>
    <property type="match status" value="2"/>
</dbReference>
<evidence type="ECO:0000259" key="3">
    <source>
        <dbReference type="PROSITE" id="PS50206"/>
    </source>
</evidence>